<protein>
    <submittedName>
        <fullName evidence="2">BNR repeat-containing protein</fullName>
    </submittedName>
</protein>
<keyword evidence="3" id="KW-1185">Reference proteome</keyword>
<dbReference type="Proteomes" id="UP001324380">
    <property type="component" value="Chromosome"/>
</dbReference>
<keyword evidence="1" id="KW-0732">Signal</keyword>
<dbReference type="InterPro" id="IPR036278">
    <property type="entry name" value="Sialidase_sf"/>
</dbReference>
<proteinExistence type="predicted"/>
<organism evidence="2 3">
    <name type="scientific">Mucilaginibacter sabulilitoris</name>
    <dbReference type="NCBI Taxonomy" id="1173583"/>
    <lineage>
        <taxon>Bacteria</taxon>
        <taxon>Pseudomonadati</taxon>
        <taxon>Bacteroidota</taxon>
        <taxon>Sphingobacteriia</taxon>
        <taxon>Sphingobacteriales</taxon>
        <taxon>Sphingobacteriaceae</taxon>
        <taxon>Mucilaginibacter</taxon>
    </lineage>
</organism>
<evidence type="ECO:0000313" key="3">
    <source>
        <dbReference type="Proteomes" id="UP001324380"/>
    </source>
</evidence>
<dbReference type="Pfam" id="PF15892">
    <property type="entry name" value="BNR_4"/>
    <property type="match status" value="1"/>
</dbReference>
<gene>
    <name evidence="2" type="ORF">SNE25_30875</name>
</gene>
<sequence>MFKISGICIRLTIVVCFGFITIANAQKSGENITTVANNGWANNSVNTVIFRKNALVTYKKYQYTAYYDTAQNVVLAKRIVNSRIWQTLRTPYKGDALDAHKSISIMVDGAGILHIVWGQHNNPINYARSIAPGSLTLSAKETMLGDKENKLSYPEFYKLPDGDLLFFYRDGGSGNGNLILNRYNVKLRKWTRLQDNLIDGEGQRSAYWQVTVDASGIIHVSWVWRETPDVASNHDLAYACSKDGGKTWQKSTGQTYQLPINAASAEYSCKIPQKSELINQTSMFANAQGHPFIATYWKEAGQAIPQYHIVYNTGKGWKINNLLFRKTAFSLSGTGTKRISISRPQVLAWQNGKLLAVALIFRDEELGNKVSIAVSADIAQNRWTIHSLTNSSVGSWEPTYDTELWKNKHILNIFLQNVTQIDGEGRADAKPEPVQVLEWKPILK</sequence>
<dbReference type="SUPFAM" id="SSF50939">
    <property type="entry name" value="Sialidases"/>
    <property type="match status" value="1"/>
</dbReference>
<evidence type="ECO:0000313" key="2">
    <source>
        <dbReference type="EMBL" id="WPU93725.1"/>
    </source>
</evidence>
<evidence type="ECO:0000256" key="1">
    <source>
        <dbReference type="SAM" id="SignalP"/>
    </source>
</evidence>
<name>A0ABZ0TQG0_9SPHI</name>
<dbReference type="EMBL" id="CP139558">
    <property type="protein sequence ID" value="WPU93725.1"/>
    <property type="molecule type" value="Genomic_DNA"/>
</dbReference>
<dbReference type="Gene3D" id="2.120.10.10">
    <property type="match status" value="1"/>
</dbReference>
<feature type="chain" id="PRO_5046842146" evidence="1">
    <location>
        <begin position="26"/>
        <end position="444"/>
    </location>
</feature>
<accession>A0ABZ0TQG0</accession>
<dbReference type="RefSeq" id="WP_321562859.1">
    <property type="nucleotide sequence ID" value="NZ_CP139558.1"/>
</dbReference>
<feature type="signal peptide" evidence="1">
    <location>
        <begin position="1"/>
        <end position="25"/>
    </location>
</feature>
<reference evidence="2 3" key="1">
    <citation type="submission" date="2023-11" db="EMBL/GenBank/DDBJ databases">
        <title>Analysis of the Genomes of Mucilaginibacter gossypii cycad 4 and M. sabulilitoris SNA2: microbes with the potential for plant growth promotion.</title>
        <authorList>
            <person name="Hirsch A.M."/>
            <person name="Humm E."/>
            <person name="Rubbi M."/>
            <person name="Del Vecchio G."/>
            <person name="Ha S.M."/>
            <person name="Pellegrini M."/>
            <person name="Gunsalus R.P."/>
        </authorList>
    </citation>
    <scope>NUCLEOTIDE SEQUENCE [LARGE SCALE GENOMIC DNA]</scope>
    <source>
        <strain evidence="2 3">SNA2</strain>
    </source>
</reference>